<dbReference type="GO" id="GO:0003729">
    <property type="term" value="F:mRNA binding"/>
    <property type="evidence" value="ECO:0007669"/>
    <property type="project" value="UniProtKB-ARBA"/>
</dbReference>
<sequence length="1488" mass="167813">MDFSEDWKSYFATGTSSAAPIISGSSARAVLGPLAFNPIPQTLTHLFSSSFLLPPPLPLPRLSPSRFLVTSSSASPVLPSTATSIAPPSGSAFQNDLVSAFRYNRLELLKYPDANSVVLFFPTGVNSEQVGFLLLNVDGSDLRVQLDVNGDIFRAASGASYRILRISVNAVHDSGNSSDTFGYLFASTLYSVHWFIVKHNSSLERPSVVYLGCKNFKTCSVAHVCWSPYIPEESLVLLENGELFLFDLKPSLEDPNSNTSFKGTRLRVSWNGLYSSKDRVWLSCEFSWHPRVLIVACSDVVFLVDLRLDKRIVSCLMKIEMYTRVENERFLALSRAGLDSFYFIVVSNNILFLCDVKLTEPVVLRWTHRLDRPCFINVLNLSTLRSNSREDTFESASKSGFCIILGSFWNARFKIFCYGSQKGSIVSKLSKSNKNFCAWQFPSEIQLSGRGCHCGSCLLREELSKAALPDWIDWQMKKEIVLGFGIINNDLASLLCEPEDYGGFTLIRLLSSGQLELQRYQASWVLDRRLEDCHEQVSCLDKYLLFSTGDEDYKFPKIFKFLNLNYFYAYLRGNLTELLVKNLKEPCMDAEEKESFDTEVHEFLCEKLNVCGVGPFRSSLAITAFFKDVKLPASLHEVALRKLWTELPLDLLQLAFSNYSELLDIDVDQKGLALEFLVVPDLPQLPPFFLRKSSPRSNKWSSKVKKYHDGIVGPVLPLPILSVLHEFYNGCSDMEDGKFSLKEELDLNYKEVMKVASEISISASGSKFFDDHTVSLGDDGEQTWVNSLKPKPFLLYQLVASKCSAMDLVHGNSIYQDKIYDTLIYHVPEKKIVSNEISESAGQELFDDICPVELKFNAPIKEFEVSQPFLVRLIHSLCSISESPSFFSNLSALLQGHISRSHLLLVHSRIFRVGAHQDNLIATRLIGHYPSHISLRVLNQLQNPNIFPFNAIIRVMADEGHFSHAFYMFKNLRRRSLLPNDLTFSFLLKACFWSKHVHHVQQVHTHILKMGFLNDSFVCNGLVAVYAKGFNNLASARKVFDEIPDRSVVNCWTSLIRGYAQLGQSEEVLQLFYLMIQQNLHPQNDTMVSVLSACSNLKIPSIEKWGVMFLELLNNTHPEEIFHDSINTILVYLHGKCGRIEKSTERFYQISATGKRRLLPWNAMMNAYVQNGLCLEGLNLFRMMMEEQIITPNHVTMVSVLSACAQIGDLDLGMWVHEYIKSTGQKDIIESNRNLATTLIDMYSKCGNLERAKEVFENTVSKDVVLFNAMIMGLAINGEGEDALRLFYKMPECGLKPNAVSFLGVLCACSHCGLVERGRQIFKDMTTTVMMNSSNSPRLEHYACYIDLLARGGMLEEALEVVNCMPFKPNNFVWGALLGGCLVHSRAELAQEVSMRLVEADPHNSAGYVMLANAFASDKHWSDVSALRLEMREKGIQKQPGCSWISLDGYVHEFLVGCLSHPQIEAIYHTLNVLLKHMKVPSLSSDKL</sequence>
<dbReference type="InterPro" id="IPR002885">
    <property type="entry name" value="PPR_rpt"/>
</dbReference>
<reference evidence="4" key="1">
    <citation type="submission" date="2020-09" db="EMBL/GenBank/DDBJ databases">
        <title>Genome-Enabled Discovery of Anthraquinone Biosynthesis in Senna tora.</title>
        <authorList>
            <person name="Kang S.-H."/>
            <person name="Pandey R.P."/>
            <person name="Lee C.-M."/>
            <person name="Sim J.-S."/>
            <person name="Jeong J.-T."/>
            <person name="Choi B.-S."/>
            <person name="Jung M."/>
            <person name="Ginzburg D."/>
            <person name="Zhao K."/>
            <person name="Won S.Y."/>
            <person name="Oh T.-J."/>
            <person name="Yu Y."/>
            <person name="Kim N.-H."/>
            <person name="Lee O.R."/>
            <person name="Lee T.-H."/>
            <person name="Bashyal P."/>
            <person name="Kim T.-S."/>
            <person name="Lee W.-H."/>
            <person name="Kawkins C."/>
            <person name="Kim C.-K."/>
            <person name="Kim J.S."/>
            <person name="Ahn B.O."/>
            <person name="Rhee S.Y."/>
            <person name="Sohng J.K."/>
        </authorList>
    </citation>
    <scope>NUCLEOTIDE SEQUENCE</scope>
    <source>
        <tissue evidence="4">Leaf</tissue>
    </source>
</reference>
<dbReference type="FunFam" id="1.25.40.10:FF:000682">
    <property type="entry name" value="Pentatricopeptide repeat-containing protein At3g16610"/>
    <property type="match status" value="1"/>
</dbReference>
<dbReference type="InterPro" id="IPR046848">
    <property type="entry name" value="E_motif"/>
</dbReference>
<feature type="repeat" description="PPR" evidence="3">
    <location>
        <begin position="1048"/>
        <end position="1082"/>
    </location>
</feature>
<organism evidence="4 5">
    <name type="scientific">Senna tora</name>
    <dbReference type="NCBI Taxonomy" id="362788"/>
    <lineage>
        <taxon>Eukaryota</taxon>
        <taxon>Viridiplantae</taxon>
        <taxon>Streptophyta</taxon>
        <taxon>Embryophyta</taxon>
        <taxon>Tracheophyta</taxon>
        <taxon>Spermatophyta</taxon>
        <taxon>Magnoliopsida</taxon>
        <taxon>eudicotyledons</taxon>
        <taxon>Gunneridae</taxon>
        <taxon>Pentapetalae</taxon>
        <taxon>rosids</taxon>
        <taxon>fabids</taxon>
        <taxon>Fabales</taxon>
        <taxon>Fabaceae</taxon>
        <taxon>Caesalpinioideae</taxon>
        <taxon>Cassia clade</taxon>
        <taxon>Senna</taxon>
    </lineage>
</organism>
<accession>A0A834W9W7</accession>
<dbReference type="Pfam" id="PF01535">
    <property type="entry name" value="PPR"/>
    <property type="match status" value="4"/>
</dbReference>
<dbReference type="Gene3D" id="1.25.40.10">
    <property type="entry name" value="Tetratricopeptide repeat domain"/>
    <property type="match status" value="3"/>
</dbReference>
<dbReference type="SUPFAM" id="SSF48452">
    <property type="entry name" value="TPR-like"/>
    <property type="match status" value="1"/>
</dbReference>
<keyword evidence="5" id="KW-1185">Reference proteome</keyword>
<feature type="repeat" description="PPR" evidence="3">
    <location>
        <begin position="1157"/>
        <end position="1191"/>
    </location>
</feature>
<dbReference type="NCBIfam" id="TIGR00756">
    <property type="entry name" value="PPR"/>
    <property type="match status" value="4"/>
</dbReference>
<dbReference type="FunFam" id="1.25.40.10:FF:000690">
    <property type="entry name" value="Pentatricopeptide repeat-containing protein"/>
    <property type="match status" value="1"/>
</dbReference>
<evidence type="ECO:0000256" key="2">
    <source>
        <dbReference type="ARBA" id="ARBA00022737"/>
    </source>
</evidence>
<protein>
    <submittedName>
        <fullName evidence="4">WD repeat and FYVE domain-containing protein 3</fullName>
    </submittedName>
</protein>
<dbReference type="Pfam" id="PF20431">
    <property type="entry name" value="E_motif"/>
    <property type="match status" value="1"/>
</dbReference>
<comment type="caution">
    <text evidence="4">The sequence shown here is derived from an EMBL/GenBank/DDBJ whole genome shotgun (WGS) entry which is preliminary data.</text>
</comment>
<evidence type="ECO:0000313" key="5">
    <source>
        <dbReference type="Proteomes" id="UP000634136"/>
    </source>
</evidence>
<dbReference type="EMBL" id="JAAIUW010000010">
    <property type="protein sequence ID" value="KAF7811011.1"/>
    <property type="molecule type" value="Genomic_DNA"/>
</dbReference>
<dbReference type="PROSITE" id="PS51375">
    <property type="entry name" value="PPR"/>
    <property type="match status" value="4"/>
</dbReference>
<evidence type="ECO:0000256" key="1">
    <source>
        <dbReference type="ARBA" id="ARBA00006643"/>
    </source>
</evidence>
<dbReference type="Proteomes" id="UP000634136">
    <property type="component" value="Unassembled WGS sequence"/>
</dbReference>
<dbReference type="Pfam" id="PF13041">
    <property type="entry name" value="PPR_2"/>
    <property type="match status" value="2"/>
</dbReference>
<dbReference type="InterPro" id="IPR011990">
    <property type="entry name" value="TPR-like_helical_dom_sf"/>
</dbReference>
<keyword evidence="2" id="KW-0677">Repeat</keyword>
<feature type="repeat" description="PPR" evidence="3">
    <location>
        <begin position="945"/>
        <end position="979"/>
    </location>
</feature>
<proteinExistence type="inferred from homology"/>
<gene>
    <name evidence="4" type="ORF">G2W53_031987</name>
</gene>
<evidence type="ECO:0000256" key="3">
    <source>
        <dbReference type="PROSITE-ProRule" id="PRU00708"/>
    </source>
</evidence>
<dbReference type="PANTHER" id="PTHR15319:SF1">
    <property type="entry name" value="TATA BOX-BINDING PROTEIN-ASSOCIATED FACTOR RNA POLYMERASE I SUBUNIT C"/>
    <property type="match status" value="1"/>
</dbReference>
<dbReference type="InterPro" id="IPR038801">
    <property type="entry name" value="TAF1C"/>
</dbReference>
<name>A0A834W9W7_9FABA</name>
<dbReference type="PANTHER" id="PTHR15319">
    <property type="entry name" value="TATA BOX-BINDING PROTEIN ASSOCIATED FACTOR RNA POLYMERASE I SUBUNIT C"/>
    <property type="match status" value="1"/>
</dbReference>
<dbReference type="GO" id="GO:0001650">
    <property type="term" value="C:fibrillar center"/>
    <property type="evidence" value="ECO:0007669"/>
    <property type="project" value="TreeGrafter"/>
</dbReference>
<comment type="similarity">
    <text evidence="1">Belongs to the PPR family. PCMP-H subfamily.</text>
</comment>
<dbReference type="OrthoDB" id="1865464at2759"/>
<evidence type="ECO:0000313" key="4">
    <source>
        <dbReference type="EMBL" id="KAF7811011.1"/>
    </source>
</evidence>
<feature type="repeat" description="PPR" evidence="3">
    <location>
        <begin position="1263"/>
        <end position="1297"/>
    </location>
</feature>
<dbReference type="GO" id="GO:0001164">
    <property type="term" value="F:RNA polymerase I core promoter sequence-specific DNA binding"/>
    <property type="evidence" value="ECO:0007669"/>
    <property type="project" value="TreeGrafter"/>
</dbReference>